<keyword evidence="2" id="KW-1133">Transmembrane helix</keyword>
<gene>
    <name evidence="4" type="primary">ATL71</name>
    <name evidence="4" type="ORF">MA16_Dca021486</name>
</gene>
<evidence type="ECO:0000313" key="4">
    <source>
        <dbReference type="EMBL" id="PKU80967.1"/>
    </source>
</evidence>
<dbReference type="PROSITE" id="PS50089">
    <property type="entry name" value="ZF_RING_2"/>
    <property type="match status" value="1"/>
</dbReference>
<keyword evidence="5" id="KW-1185">Reference proteome</keyword>
<protein>
    <submittedName>
        <fullName evidence="4">RING-H2 finger protein ATL71</fullName>
    </submittedName>
</protein>
<dbReference type="SUPFAM" id="SSF57850">
    <property type="entry name" value="RING/U-box"/>
    <property type="match status" value="1"/>
</dbReference>
<reference evidence="4 5" key="1">
    <citation type="journal article" date="2016" name="Sci. Rep.">
        <title>The Dendrobium catenatum Lindl. genome sequence provides insights into polysaccharide synthase, floral development and adaptive evolution.</title>
        <authorList>
            <person name="Zhang G.Q."/>
            <person name="Xu Q."/>
            <person name="Bian C."/>
            <person name="Tsai W.C."/>
            <person name="Yeh C.M."/>
            <person name="Liu K.W."/>
            <person name="Yoshida K."/>
            <person name="Zhang L.S."/>
            <person name="Chang S.B."/>
            <person name="Chen F."/>
            <person name="Shi Y."/>
            <person name="Su Y.Y."/>
            <person name="Zhang Y.Q."/>
            <person name="Chen L.J."/>
            <person name="Yin Y."/>
            <person name="Lin M."/>
            <person name="Huang H."/>
            <person name="Deng H."/>
            <person name="Wang Z.W."/>
            <person name="Zhu S.L."/>
            <person name="Zhao X."/>
            <person name="Deng C."/>
            <person name="Niu S.C."/>
            <person name="Huang J."/>
            <person name="Wang M."/>
            <person name="Liu G.H."/>
            <person name="Yang H.J."/>
            <person name="Xiao X.J."/>
            <person name="Hsiao Y.Y."/>
            <person name="Wu W.L."/>
            <person name="Chen Y.Y."/>
            <person name="Mitsuda N."/>
            <person name="Ohme-Takagi M."/>
            <person name="Luo Y.B."/>
            <person name="Van de Peer Y."/>
            <person name="Liu Z.J."/>
        </authorList>
    </citation>
    <scope>NUCLEOTIDE SEQUENCE [LARGE SCALE GENOMIC DNA]</scope>
    <source>
        <tissue evidence="4">The whole plant</tissue>
    </source>
</reference>
<dbReference type="Proteomes" id="UP000233837">
    <property type="component" value="Unassembled WGS sequence"/>
</dbReference>
<feature type="transmembrane region" description="Helical" evidence="2">
    <location>
        <begin position="6"/>
        <end position="27"/>
    </location>
</feature>
<evidence type="ECO:0000313" key="5">
    <source>
        <dbReference type="Proteomes" id="UP000233837"/>
    </source>
</evidence>
<accession>A0A2I0WZ99</accession>
<dbReference type="InterPro" id="IPR045899">
    <property type="entry name" value="ATL71-like"/>
</dbReference>
<dbReference type="PANTHER" id="PTHR46719:SF7">
    <property type="entry name" value="RING-H2 FINGER PROTEIN ATL71-RELATED"/>
    <property type="match status" value="1"/>
</dbReference>
<keyword evidence="1" id="KW-0479">Metal-binding</keyword>
<dbReference type="GO" id="GO:0008270">
    <property type="term" value="F:zinc ion binding"/>
    <property type="evidence" value="ECO:0007669"/>
    <property type="project" value="UniProtKB-KW"/>
</dbReference>
<reference evidence="4 5" key="2">
    <citation type="journal article" date="2017" name="Nature">
        <title>The Apostasia genome and the evolution of orchids.</title>
        <authorList>
            <person name="Zhang G.Q."/>
            <person name="Liu K.W."/>
            <person name="Li Z."/>
            <person name="Lohaus R."/>
            <person name="Hsiao Y.Y."/>
            <person name="Niu S.C."/>
            <person name="Wang J.Y."/>
            <person name="Lin Y.C."/>
            <person name="Xu Q."/>
            <person name="Chen L.J."/>
            <person name="Yoshida K."/>
            <person name="Fujiwara S."/>
            <person name="Wang Z.W."/>
            <person name="Zhang Y.Q."/>
            <person name="Mitsuda N."/>
            <person name="Wang M."/>
            <person name="Liu G.H."/>
            <person name="Pecoraro L."/>
            <person name="Huang H.X."/>
            <person name="Xiao X.J."/>
            <person name="Lin M."/>
            <person name="Wu X.Y."/>
            <person name="Wu W.L."/>
            <person name="Chen Y.Y."/>
            <person name="Chang S.B."/>
            <person name="Sakamoto S."/>
            <person name="Ohme-Takagi M."/>
            <person name="Yagi M."/>
            <person name="Zeng S.J."/>
            <person name="Shen C.Y."/>
            <person name="Yeh C.M."/>
            <person name="Luo Y.B."/>
            <person name="Tsai W.C."/>
            <person name="Van de Peer Y."/>
            <person name="Liu Z.J."/>
        </authorList>
    </citation>
    <scope>NUCLEOTIDE SEQUENCE [LARGE SCALE GENOMIC DNA]</scope>
    <source>
        <tissue evidence="4">The whole plant</tissue>
    </source>
</reference>
<proteinExistence type="predicted"/>
<evidence type="ECO:0000256" key="1">
    <source>
        <dbReference type="PROSITE-ProRule" id="PRU00175"/>
    </source>
</evidence>
<dbReference type="PANTHER" id="PTHR46719">
    <property type="entry name" value="TRANSCRIPTION FACTOR C2H2 FAMILY-RELATED"/>
    <property type="match status" value="1"/>
</dbReference>
<dbReference type="AlphaFoldDB" id="A0A2I0WZ99"/>
<dbReference type="OrthoDB" id="8062037at2759"/>
<keyword evidence="1" id="KW-0862">Zinc</keyword>
<dbReference type="Pfam" id="PF13639">
    <property type="entry name" value="zf-RING_2"/>
    <property type="match status" value="1"/>
</dbReference>
<keyword evidence="2" id="KW-0812">Transmembrane</keyword>
<feature type="domain" description="RING-type" evidence="3">
    <location>
        <begin position="81"/>
        <end position="126"/>
    </location>
</feature>
<dbReference type="InterPro" id="IPR001841">
    <property type="entry name" value="Znf_RING"/>
</dbReference>
<dbReference type="CDD" id="cd16454">
    <property type="entry name" value="RING-H2_PA-TM-RING"/>
    <property type="match status" value="1"/>
</dbReference>
<name>A0A2I0WZ99_9ASPA</name>
<dbReference type="SMART" id="SM00184">
    <property type="entry name" value="RING"/>
    <property type="match status" value="1"/>
</dbReference>
<dbReference type="EMBL" id="KZ502305">
    <property type="protein sequence ID" value="PKU80967.1"/>
    <property type="molecule type" value="Genomic_DNA"/>
</dbReference>
<evidence type="ECO:0000259" key="3">
    <source>
        <dbReference type="PROSITE" id="PS50089"/>
    </source>
</evidence>
<evidence type="ECO:0000256" key="2">
    <source>
        <dbReference type="SAM" id="Phobius"/>
    </source>
</evidence>
<keyword evidence="2" id="KW-0472">Membrane</keyword>
<sequence length="147" mass="16583">MIYTIILFIIGLFLVAATIAYICYLGWHYSGVAPPLQPEHTAEAETETEIRIDNERLRTLPTLTDVEARSQDPRAVVASCCSICLFDYEEQGEDNALRLLPECGHLFHAACVDPWLRRRQTCPLCRSLMGNEAMQTPSAEMIPIQIE</sequence>
<dbReference type="InterPro" id="IPR013083">
    <property type="entry name" value="Znf_RING/FYVE/PHD"/>
</dbReference>
<organism evidence="4 5">
    <name type="scientific">Dendrobium catenatum</name>
    <dbReference type="NCBI Taxonomy" id="906689"/>
    <lineage>
        <taxon>Eukaryota</taxon>
        <taxon>Viridiplantae</taxon>
        <taxon>Streptophyta</taxon>
        <taxon>Embryophyta</taxon>
        <taxon>Tracheophyta</taxon>
        <taxon>Spermatophyta</taxon>
        <taxon>Magnoliopsida</taxon>
        <taxon>Liliopsida</taxon>
        <taxon>Asparagales</taxon>
        <taxon>Orchidaceae</taxon>
        <taxon>Epidendroideae</taxon>
        <taxon>Malaxideae</taxon>
        <taxon>Dendrobiinae</taxon>
        <taxon>Dendrobium</taxon>
    </lineage>
</organism>
<keyword evidence="1" id="KW-0863">Zinc-finger</keyword>
<dbReference type="Gene3D" id="3.30.40.10">
    <property type="entry name" value="Zinc/RING finger domain, C3HC4 (zinc finger)"/>
    <property type="match status" value="1"/>
</dbReference>